<evidence type="ECO:0000256" key="2">
    <source>
        <dbReference type="ARBA" id="ARBA00022559"/>
    </source>
</evidence>
<comment type="cofactor">
    <cofactor evidence="1">
        <name>heme b</name>
        <dbReference type="ChEBI" id="CHEBI:60344"/>
    </cofactor>
</comment>
<keyword evidence="11" id="KW-1185">Reference proteome</keyword>
<dbReference type="EMBL" id="JADCUA010000001">
    <property type="protein sequence ID" value="KAH9843614.1"/>
    <property type="molecule type" value="Genomic_DNA"/>
</dbReference>
<keyword evidence="2" id="KW-0575">Peroxidase</keyword>
<reference evidence="10 11" key="1">
    <citation type="journal article" date="2021" name="Environ. Microbiol.">
        <title>Gene family expansions and transcriptome signatures uncover fungal adaptations to wood decay.</title>
        <authorList>
            <person name="Hage H."/>
            <person name="Miyauchi S."/>
            <person name="Viragh M."/>
            <person name="Drula E."/>
            <person name="Min B."/>
            <person name="Chaduli D."/>
            <person name="Navarro D."/>
            <person name="Favel A."/>
            <person name="Norest M."/>
            <person name="Lesage-Meessen L."/>
            <person name="Balint B."/>
            <person name="Merenyi Z."/>
            <person name="de Eugenio L."/>
            <person name="Morin E."/>
            <person name="Martinez A.T."/>
            <person name="Baldrian P."/>
            <person name="Stursova M."/>
            <person name="Martinez M.J."/>
            <person name="Novotny C."/>
            <person name="Magnuson J.K."/>
            <person name="Spatafora J.W."/>
            <person name="Maurice S."/>
            <person name="Pangilinan J."/>
            <person name="Andreopoulos W."/>
            <person name="LaButti K."/>
            <person name="Hundley H."/>
            <person name="Na H."/>
            <person name="Kuo A."/>
            <person name="Barry K."/>
            <person name="Lipzen A."/>
            <person name="Henrissat B."/>
            <person name="Riley R."/>
            <person name="Ahrendt S."/>
            <person name="Nagy L.G."/>
            <person name="Grigoriev I.V."/>
            <person name="Martin F."/>
            <person name="Rosso M.N."/>
        </authorList>
    </citation>
    <scope>NUCLEOTIDE SEQUENCE [LARGE SCALE GENOMIC DNA]</scope>
    <source>
        <strain evidence="10 11">CIRM-BRFM 1785</strain>
    </source>
</reference>
<feature type="transmembrane region" description="Helical" evidence="8">
    <location>
        <begin position="12"/>
        <end position="30"/>
    </location>
</feature>
<evidence type="ECO:0000313" key="11">
    <source>
        <dbReference type="Proteomes" id="UP000814176"/>
    </source>
</evidence>
<dbReference type="Gene3D" id="1.10.489.10">
    <property type="entry name" value="Chloroperoxidase-like"/>
    <property type="match status" value="1"/>
</dbReference>
<protein>
    <submittedName>
        <fullName evidence="10">Chloroperoxidase</fullName>
    </submittedName>
</protein>
<dbReference type="PANTHER" id="PTHR33577:SF9">
    <property type="entry name" value="PEROXIDASE STCC"/>
    <property type="match status" value="1"/>
</dbReference>
<dbReference type="SUPFAM" id="SSF47571">
    <property type="entry name" value="Cloroperoxidase"/>
    <property type="match status" value="1"/>
</dbReference>
<comment type="similarity">
    <text evidence="7">Belongs to the chloroperoxidase family.</text>
</comment>
<evidence type="ECO:0000256" key="5">
    <source>
        <dbReference type="ARBA" id="ARBA00023002"/>
    </source>
</evidence>
<proteinExistence type="inferred from homology"/>
<gene>
    <name evidence="10" type="ORF">C8Q71DRAFT_7035</name>
</gene>
<sequence length="278" mass="31456">MPPMKPYTVVRLLLKCALAMATLAITIRLLHEFDDLLNEPIEEFSLEKYPYVPPDPNWDSRSPCPALNALANHGFLPHDGRGATQREYIRALRQGYNLSLPLATFLTVSGHVLLSQYSLLSLADLSRHNCIEHDASLGHWDTLVTQEYAPDKPSTWLLDRVLAHSSDGETMTLRDLAEARLEREADYAHPLDAVHEEIARGEMSMVLGIFGGKDGCVPVDWLREWWEHERFPQGFKPNRQQTLFDTVRGSWNIKQAMKSMGKKLEHEGREVDGNGGSD</sequence>
<accession>A0ABQ8KWD4</accession>
<keyword evidence="3" id="KW-0349">Heme</keyword>
<keyword evidence="6" id="KW-0408">Iron</keyword>
<evidence type="ECO:0000313" key="10">
    <source>
        <dbReference type="EMBL" id="KAH9843614.1"/>
    </source>
</evidence>
<dbReference type="RefSeq" id="XP_047784424.1">
    <property type="nucleotide sequence ID" value="XM_047920323.1"/>
</dbReference>
<organism evidence="10 11">
    <name type="scientific">Rhodofomes roseus</name>
    <dbReference type="NCBI Taxonomy" id="34475"/>
    <lineage>
        <taxon>Eukaryota</taxon>
        <taxon>Fungi</taxon>
        <taxon>Dikarya</taxon>
        <taxon>Basidiomycota</taxon>
        <taxon>Agaricomycotina</taxon>
        <taxon>Agaricomycetes</taxon>
        <taxon>Polyporales</taxon>
        <taxon>Rhodofomes</taxon>
    </lineage>
</organism>
<evidence type="ECO:0000256" key="6">
    <source>
        <dbReference type="ARBA" id="ARBA00023004"/>
    </source>
</evidence>
<dbReference type="InterPro" id="IPR000028">
    <property type="entry name" value="Chloroperoxidase"/>
</dbReference>
<comment type="caution">
    <text evidence="10">The sequence shown here is derived from an EMBL/GenBank/DDBJ whole genome shotgun (WGS) entry which is preliminary data.</text>
</comment>
<feature type="domain" description="Heme haloperoxidase family profile" evidence="9">
    <location>
        <begin position="47"/>
        <end position="248"/>
    </location>
</feature>
<evidence type="ECO:0000259" key="9">
    <source>
        <dbReference type="PROSITE" id="PS51405"/>
    </source>
</evidence>
<evidence type="ECO:0000256" key="3">
    <source>
        <dbReference type="ARBA" id="ARBA00022617"/>
    </source>
</evidence>
<evidence type="ECO:0000256" key="1">
    <source>
        <dbReference type="ARBA" id="ARBA00001970"/>
    </source>
</evidence>
<dbReference type="Pfam" id="PF01328">
    <property type="entry name" value="Peroxidase_2"/>
    <property type="match status" value="1"/>
</dbReference>
<keyword evidence="8" id="KW-0812">Transmembrane</keyword>
<dbReference type="PROSITE" id="PS51405">
    <property type="entry name" value="HEME_HALOPEROXIDASE"/>
    <property type="match status" value="1"/>
</dbReference>
<name>A0ABQ8KWD4_9APHY</name>
<dbReference type="PANTHER" id="PTHR33577">
    <property type="entry name" value="STERIGMATOCYSTIN BIOSYNTHESIS PEROXIDASE STCC-RELATED"/>
    <property type="match status" value="1"/>
</dbReference>
<dbReference type="InterPro" id="IPR036851">
    <property type="entry name" value="Chloroperoxidase-like_sf"/>
</dbReference>
<evidence type="ECO:0000256" key="7">
    <source>
        <dbReference type="ARBA" id="ARBA00025795"/>
    </source>
</evidence>
<keyword evidence="8" id="KW-1133">Transmembrane helix</keyword>
<keyword evidence="4" id="KW-0479">Metal-binding</keyword>
<dbReference type="Proteomes" id="UP000814176">
    <property type="component" value="Unassembled WGS sequence"/>
</dbReference>
<dbReference type="GeneID" id="72001055"/>
<evidence type="ECO:0000256" key="4">
    <source>
        <dbReference type="ARBA" id="ARBA00022723"/>
    </source>
</evidence>
<evidence type="ECO:0000256" key="8">
    <source>
        <dbReference type="SAM" id="Phobius"/>
    </source>
</evidence>
<keyword evidence="8" id="KW-0472">Membrane</keyword>
<keyword evidence="5" id="KW-0560">Oxidoreductase</keyword>